<dbReference type="Proteomes" id="UP000054324">
    <property type="component" value="Unassembled WGS sequence"/>
</dbReference>
<dbReference type="Gene3D" id="3.30.70.330">
    <property type="match status" value="1"/>
</dbReference>
<feature type="region of interest" description="Disordered" evidence="3">
    <location>
        <begin position="62"/>
        <end position="101"/>
    </location>
</feature>
<evidence type="ECO:0000313" key="6">
    <source>
        <dbReference type="Proteomes" id="UP000054324"/>
    </source>
</evidence>
<dbReference type="PROSITE" id="PS50102">
    <property type="entry name" value="RRM"/>
    <property type="match status" value="1"/>
</dbReference>
<name>A0A074ZPS0_OPIVI</name>
<sequence length="238" mass="26150">MAVTMPKPTLCDLVNSNVPNDGNILLTNVEVNQTNSNEFCPNGHSIHDSGDDETGEYLSEVTTTQSDRPNGTELRGVESPNGTSISANDYANSEELDQPSPTNILRWNYRHTKLFIGQIPRSMQEDDVRLVLEPFGPIYDLLILRDKLTGMHKGCAFVTFCDKESAARCQDALHGKQTLPGKTSTGQLQTIGQGSKTLICILFTKTEHPPSLERVFLNFPGYSLTVSQIQANATPQVP</sequence>
<evidence type="ECO:0000256" key="1">
    <source>
        <dbReference type="ARBA" id="ARBA00022884"/>
    </source>
</evidence>
<feature type="region of interest" description="Disordered" evidence="3">
    <location>
        <begin position="36"/>
        <end position="55"/>
    </location>
</feature>
<dbReference type="InterPro" id="IPR035979">
    <property type="entry name" value="RBD_domain_sf"/>
</dbReference>
<proteinExistence type="predicted"/>
<feature type="domain" description="RRM" evidence="4">
    <location>
        <begin position="112"/>
        <end position="182"/>
    </location>
</feature>
<keyword evidence="1 2" id="KW-0694">RNA-binding</keyword>
<dbReference type="InterPro" id="IPR012677">
    <property type="entry name" value="Nucleotide-bd_a/b_plait_sf"/>
</dbReference>
<reference evidence="5 6" key="1">
    <citation type="submission" date="2013-11" db="EMBL/GenBank/DDBJ databases">
        <title>Opisthorchis viverrini - life in the bile duct.</title>
        <authorList>
            <person name="Young N.D."/>
            <person name="Nagarajan N."/>
            <person name="Lin S.J."/>
            <person name="Korhonen P.K."/>
            <person name="Jex A.R."/>
            <person name="Hall R.S."/>
            <person name="Safavi-Hemami H."/>
            <person name="Kaewkong W."/>
            <person name="Bertrand D."/>
            <person name="Gao S."/>
            <person name="Seet Q."/>
            <person name="Wongkham S."/>
            <person name="Teh B.T."/>
            <person name="Wongkham C."/>
            <person name="Intapan P.M."/>
            <person name="Maleewong W."/>
            <person name="Yang X."/>
            <person name="Hu M."/>
            <person name="Wang Z."/>
            <person name="Hofmann A."/>
            <person name="Sternberg P.W."/>
            <person name="Tan P."/>
            <person name="Wang J."/>
            <person name="Gasser R.B."/>
        </authorList>
    </citation>
    <scope>NUCLEOTIDE SEQUENCE [LARGE SCALE GENOMIC DNA]</scope>
</reference>
<dbReference type="GeneID" id="20319410"/>
<evidence type="ECO:0000256" key="3">
    <source>
        <dbReference type="SAM" id="MobiDB-lite"/>
    </source>
</evidence>
<dbReference type="EMBL" id="KL596714">
    <property type="protein sequence ID" value="KER27807.1"/>
    <property type="molecule type" value="Genomic_DNA"/>
</dbReference>
<evidence type="ECO:0000256" key="2">
    <source>
        <dbReference type="PROSITE-ProRule" id="PRU00176"/>
    </source>
</evidence>
<dbReference type="OrthoDB" id="267048at2759"/>
<dbReference type="Pfam" id="PF00076">
    <property type="entry name" value="RRM_1"/>
    <property type="match status" value="1"/>
</dbReference>
<dbReference type="AlphaFoldDB" id="A0A074ZPS0"/>
<gene>
    <name evidence="5" type="ORF">T265_05228</name>
</gene>
<feature type="compositionally biased region" description="Polar residues" evidence="3">
    <location>
        <begin position="80"/>
        <end position="91"/>
    </location>
</feature>
<dbReference type="GO" id="GO:0003723">
    <property type="term" value="F:RNA binding"/>
    <property type="evidence" value="ECO:0007669"/>
    <property type="project" value="UniProtKB-UniRule"/>
</dbReference>
<dbReference type="InterPro" id="IPR000504">
    <property type="entry name" value="RRM_dom"/>
</dbReference>
<dbReference type="FunFam" id="3.30.70.330:FF:000013">
    <property type="entry name" value="CUGBP Elav-like family member 1 isoform 2"/>
    <property type="match status" value="1"/>
</dbReference>
<dbReference type="PANTHER" id="PTHR21245">
    <property type="entry name" value="HETEROGENEOUS NUCLEAR RIBONUCLEOPROTEIN"/>
    <property type="match status" value="1"/>
</dbReference>
<evidence type="ECO:0000313" key="5">
    <source>
        <dbReference type="EMBL" id="KER27807.1"/>
    </source>
</evidence>
<dbReference type="RefSeq" id="XP_009168447.1">
    <property type="nucleotide sequence ID" value="XM_009170183.1"/>
</dbReference>
<dbReference type="SUPFAM" id="SSF54928">
    <property type="entry name" value="RNA-binding domain, RBD"/>
    <property type="match status" value="1"/>
</dbReference>
<dbReference type="KEGG" id="ovi:T265_05228"/>
<protein>
    <recommendedName>
        <fullName evidence="4">RRM domain-containing protein</fullName>
    </recommendedName>
</protein>
<accession>A0A074ZPS0</accession>
<dbReference type="SMART" id="SM00360">
    <property type="entry name" value="RRM"/>
    <property type="match status" value="1"/>
</dbReference>
<keyword evidence="6" id="KW-1185">Reference proteome</keyword>
<evidence type="ECO:0000259" key="4">
    <source>
        <dbReference type="PROSITE" id="PS50102"/>
    </source>
</evidence>
<dbReference type="CTD" id="20319410"/>
<organism evidence="5 6">
    <name type="scientific">Opisthorchis viverrini</name>
    <name type="common">Southeast Asian liver fluke</name>
    <dbReference type="NCBI Taxonomy" id="6198"/>
    <lineage>
        <taxon>Eukaryota</taxon>
        <taxon>Metazoa</taxon>
        <taxon>Spiralia</taxon>
        <taxon>Lophotrochozoa</taxon>
        <taxon>Platyhelminthes</taxon>
        <taxon>Trematoda</taxon>
        <taxon>Digenea</taxon>
        <taxon>Opisthorchiida</taxon>
        <taxon>Opisthorchiata</taxon>
        <taxon>Opisthorchiidae</taxon>
        <taxon>Opisthorchis</taxon>
    </lineage>
</organism>